<keyword evidence="1" id="KW-0812">Transmembrane</keyword>
<reference evidence="2 3" key="1">
    <citation type="journal article" date="2018" name="Front. Plant Sci.">
        <title>Red Clover (Trifolium pratense) and Zigzag Clover (T. medium) - A Picture of Genomic Similarities and Differences.</title>
        <authorList>
            <person name="Dluhosova J."/>
            <person name="Istvanek J."/>
            <person name="Nedelnik J."/>
            <person name="Repkova J."/>
        </authorList>
    </citation>
    <scope>NUCLEOTIDE SEQUENCE [LARGE SCALE GENOMIC DNA]</scope>
    <source>
        <strain evidence="3">cv. 10/8</strain>
        <tissue evidence="2">Leaf</tissue>
    </source>
</reference>
<comment type="caution">
    <text evidence="2">The sequence shown here is derived from an EMBL/GenBank/DDBJ whole genome shotgun (WGS) entry which is preliminary data.</text>
</comment>
<evidence type="ECO:0000256" key="1">
    <source>
        <dbReference type="SAM" id="Phobius"/>
    </source>
</evidence>
<evidence type="ECO:0000313" key="3">
    <source>
        <dbReference type="Proteomes" id="UP000265520"/>
    </source>
</evidence>
<dbReference type="EMBL" id="LXQA010127014">
    <property type="protein sequence ID" value="MCI21828.1"/>
    <property type="molecule type" value="Genomic_DNA"/>
</dbReference>
<organism evidence="2 3">
    <name type="scientific">Trifolium medium</name>
    <dbReference type="NCBI Taxonomy" id="97028"/>
    <lineage>
        <taxon>Eukaryota</taxon>
        <taxon>Viridiplantae</taxon>
        <taxon>Streptophyta</taxon>
        <taxon>Embryophyta</taxon>
        <taxon>Tracheophyta</taxon>
        <taxon>Spermatophyta</taxon>
        <taxon>Magnoliopsida</taxon>
        <taxon>eudicotyledons</taxon>
        <taxon>Gunneridae</taxon>
        <taxon>Pentapetalae</taxon>
        <taxon>rosids</taxon>
        <taxon>fabids</taxon>
        <taxon>Fabales</taxon>
        <taxon>Fabaceae</taxon>
        <taxon>Papilionoideae</taxon>
        <taxon>50 kb inversion clade</taxon>
        <taxon>NPAAA clade</taxon>
        <taxon>Hologalegina</taxon>
        <taxon>IRL clade</taxon>
        <taxon>Trifolieae</taxon>
        <taxon>Trifolium</taxon>
    </lineage>
</organism>
<protein>
    <submittedName>
        <fullName evidence="2">Uncharacterized protein</fullName>
    </submittedName>
</protein>
<evidence type="ECO:0000313" key="2">
    <source>
        <dbReference type="EMBL" id="MCI21828.1"/>
    </source>
</evidence>
<sequence length="57" mass="6626">LNRHKTLHVRALSLGDVLRSPGDMRRYLSLVVANYWVFYWCLIATRSPGEARRHGLC</sequence>
<name>A0A392QCF1_9FABA</name>
<keyword evidence="1" id="KW-1133">Transmembrane helix</keyword>
<proteinExistence type="predicted"/>
<accession>A0A392QCF1</accession>
<feature type="transmembrane region" description="Helical" evidence="1">
    <location>
        <begin position="27"/>
        <end position="45"/>
    </location>
</feature>
<keyword evidence="1" id="KW-0472">Membrane</keyword>
<dbReference type="Proteomes" id="UP000265520">
    <property type="component" value="Unassembled WGS sequence"/>
</dbReference>
<feature type="non-terminal residue" evidence="2">
    <location>
        <position position="1"/>
    </location>
</feature>
<keyword evidence="3" id="KW-1185">Reference proteome</keyword>
<dbReference type="AlphaFoldDB" id="A0A392QCF1"/>